<gene>
    <name evidence="2" type="ORF">EC501_16820</name>
</gene>
<proteinExistence type="predicted"/>
<evidence type="ECO:0000256" key="1">
    <source>
        <dbReference type="SAM" id="MobiDB-lite"/>
    </source>
</evidence>
<name>A0A3M8H1L7_9BACI</name>
<dbReference type="Proteomes" id="UP000279909">
    <property type="component" value="Unassembled WGS sequence"/>
</dbReference>
<feature type="region of interest" description="Disordered" evidence="1">
    <location>
        <begin position="25"/>
        <end position="66"/>
    </location>
</feature>
<protein>
    <submittedName>
        <fullName evidence="2">Uncharacterized protein</fullName>
    </submittedName>
</protein>
<sequence>MLGEQGLLKFSGLFLYPKSPQHTKAEGLVGAFKNKQKYRRKNSRSGRTEENKESRRPEAQCDSLHEHRTDADDAVFRCVIALRRKRRW</sequence>
<reference evidence="2 3" key="1">
    <citation type="journal article" date="2014" name="Int. J. Syst. Evol. Microbiol.">
        <title>Lysinibacillus halotolerans sp. nov., isolated from saline-alkaline soil.</title>
        <authorList>
            <person name="Kong D."/>
            <person name="Wang Y."/>
            <person name="Zhao B."/>
            <person name="Li Y."/>
            <person name="Song J."/>
            <person name="Zhai Y."/>
            <person name="Zhang C."/>
            <person name="Wang H."/>
            <person name="Chen X."/>
            <person name="Zhao B."/>
            <person name="Ruan Z."/>
        </authorList>
    </citation>
    <scope>NUCLEOTIDE SEQUENCE [LARGE SCALE GENOMIC DNA]</scope>
    <source>
        <strain evidence="2 3">MCCC 1A12703</strain>
    </source>
</reference>
<accession>A0A3M8H1L7</accession>
<dbReference type="EMBL" id="RHLQ01000064">
    <property type="protein sequence ID" value="RNC96322.1"/>
    <property type="molecule type" value="Genomic_DNA"/>
</dbReference>
<keyword evidence="3" id="KW-1185">Reference proteome</keyword>
<feature type="compositionally biased region" description="Basic residues" evidence="1">
    <location>
        <begin position="34"/>
        <end position="44"/>
    </location>
</feature>
<comment type="caution">
    <text evidence="2">The sequence shown here is derived from an EMBL/GenBank/DDBJ whole genome shotgun (WGS) entry which is preliminary data.</text>
</comment>
<dbReference type="AlphaFoldDB" id="A0A3M8H1L7"/>
<evidence type="ECO:0000313" key="2">
    <source>
        <dbReference type="EMBL" id="RNC96322.1"/>
    </source>
</evidence>
<feature type="compositionally biased region" description="Basic and acidic residues" evidence="1">
    <location>
        <begin position="46"/>
        <end position="66"/>
    </location>
</feature>
<organism evidence="2 3">
    <name type="scientific">Lysinibacillus halotolerans</name>
    <dbReference type="NCBI Taxonomy" id="1368476"/>
    <lineage>
        <taxon>Bacteria</taxon>
        <taxon>Bacillati</taxon>
        <taxon>Bacillota</taxon>
        <taxon>Bacilli</taxon>
        <taxon>Bacillales</taxon>
        <taxon>Bacillaceae</taxon>
        <taxon>Lysinibacillus</taxon>
    </lineage>
</organism>
<evidence type="ECO:0000313" key="3">
    <source>
        <dbReference type="Proteomes" id="UP000279909"/>
    </source>
</evidence>